<dbReference type="AlphaFoldDB" id="W2I6D1"/>
<organism evidence="1">
    <name type="scientific">Phytophthora nicotianae</name>
    <name type="common">Potato buckeye rot agent</name>
    <name type="synonym">Phytophthora parasitica</name>
    <dbReference type="NCBI Taxonomy" id="4792"/>
    <lineage>
        <taxon>Eukaryota</taxon>
        <taxon>Sar</taxon>
        <taxon>Stramenopiles</taxon>
        <taxon>Oomycota</taxon>
        <taxon>Peronosporomycetes</taxon>
        <taxon>Peronosporales</taxon>
        <taxon>Peronosporaceae</taxon>
        <taxon>Phytophthora</taxon>
    </lineage>
</organism>
<protein>
    <submittedName>
        <fullName evidence="1">Uncharacterized protein</fullName>
    </submittedName>
</protein>
<reference evidence="1" key="1">
    <citation type="submission" date="2013-11" db="EMBL/GenBank/DDBJ databases">
        <title>The Genome Sequence of Phytophthora parasitica CJ05E6.</title>
        <authorList>
            <consortium name="The Broad Institute Genomics Platform"/>
            <person name="Russ C."/>
            <person name="Tyler B."/>
            <person name="Panabieres F."/>
            <person name="Shan W."/>
            <person name="Tripathy S."/>
            <person name="Grunwald N."/>
            <person name="Machado M."/>
            <person name="Johnson C.S."/>
            <person name="Arredondo F."/>
            <person name="Hong C."/>
            <person name="Coffey M."/>
            <person name="Young S.K."/>
            <person name="Zeng Q."/>
            <person name="Gargeya S."/>
            <person name="Fitzgerald M."/>
            <person name="Abouelleil A."/>
            <person name="Alvarado L."/>
            <person name="Chapman S.B."/>
            <person name="Gainer-Dewar J."/>
            <person name="Goldberg J."/>
            <person name="Griggs A."/>
            <person name="Gujja S."/>
            <person name="Hansen M."/>
            <person name="Howarth C."/>
            <person name="Imamovic A."/>
            <person name="Ireland A."/>
            <person name="Larimer J."/>
            <person name="McCowan C."/>
            <person name="Murphy C."/>
            <person name="Pearson M."/>
            <person name="Poon T.W."/>
            <person name="Priest M."/>
            <person name="Roberts A."/>
            <person name="Saif S."/>
            <person name="Shea T."/>
            <person name="Sykes S."/>
            <person name="Wortman J."/>
            <person name="Nusbaum C."/>
            <person name="Birren B."/>
        </authorList>
    </citation>
    <scope>NUCLEOTIDE SEQUENCE [LARGE SCALE GENOMIC DNA]</scope>
    <source>
        <strain evidence="1">CJ05E6</strain>
    </source>
</reference>
<dbReference type="EMBL" id="KI675409">
    <property type="protein sequence ID" value="ETL29824.1"/>
    <property type="molecule type" value="Genomic_DNA"/>
</dbReference>
<accession>W2I6D1</accession>
<name>W2I6D1_PHYNI</name>
<gene>
    <name evidence="1" type="ORF">L916_17090</name>
</gene>
<proteinExistence type="predicted"/>
<evidence type="ECO:0000313" key="1">
    <source>
        <dbReference type="EMBL" id="ETL29824.1"/>
    </source>
</evidence>
<sequence length="43" mass="4831">MGRGAALTKEEYWWVIGLHDERGSQSDDCGELLRAGRRPVLSD</sequence>
<dbReference type="Proteomes" id="UP000053864">
    <property type="component" value="Unassembled WGS sequence"/>
</dbReference>